<dbReference type="RefSeq" id="WP_344427501.1">
    <property type="nucleotide sequence ID" value="NZ_BAAANN010000031.1"/>
</dbReference>
<dbReference type="Proteomes" id="UP001501116">
    <property type="component" value="Unassembled WGS sequence"/>
</dbReference>
<keyword evidence="2" id="KW-0732">Signal</keyword>
<proteinExistence type="predicted"/>
<accession>A0ABN2S2B9</accession>
<comment type="caution">
    <text evidence="3">The sequence shown here is derived from an EMBL/GenBank/DDBJ whole genome shotgun (WGS) entry which is preliminary data.</text>
</comment>
<evidence type="ECO:0000313" key="3">
    <source>
        <dbReference type="EMBL" id="GAA1979170.1"/>
    </source>
</evidence>
<dbReference type="InterPro" id="IPR017853">
    <property type="entry name" value="GH"/>
</dbReference>
<organism evidence="3 4">
    <name type="scientific">Amycolatopsis minnesotensis</name>
    <dbReference type="NCBI Taxonomy" id="337894"/>
    <lineage>
        <taxon>Bacteria</taxon>
        <taxon>Bacillati</taxon>
        <taxon>Actinomycetota</taxon>
        <taxon>Actinomycetes</taxon>
        <taxon>Pseudonocardiales</taxon>
        <taxon>Pseudonocardiaceae</taxon>
        <taxon>Amycolatopsis</taxon>
    </lineage>
</organism>
<feature type="region of interest" description="Disordered" evidence="1">
    <location>
        <begin position="26"/>
        <end position="45"/>
    </location>
</feature>
<name>A0ABN2S2B9_9PSEU</name>
<evidence type="ECO:0000256" key="1">
    <source>
        <dbReference type="SAM" id="MobiDB-lite"/>
    </source>
</evidence>
<protein>
    <submittedName>
        <fullName evidence="3">Uncharacterized protein</fullName>
    </submittedName>
</protein>
<sequence length="699" mass="75877">MKGPHWRALISLVTASCVVTALATAPSATAQPGSEPPPPTARVKDAPLSDINRNVVPPGGIKAAMTGGNTVFGDVREANPRADGYRHIDTPSLISKLKREGLNTYVYGIWDSPTDWDDLRTEFAPAAGRAGIRIWVYVVPPSECLDSPIPSRSGRCSRPYKLDFVSWAREIAKLSVANPNVVAWAIDDFVIGANGELFTPEYMQKIVDSQDAVNANLGFYTTAYYGEAVSDSFYARFGPYIDGIVYPYLGYSNNTQDPSAVGPNLDNILKQTQPRGLGVLFLLYANRFLDAANPPTEGYVAKSIGNAMPYVRDGRIMGINNYGLPLADKPALVGDNRAAHGIGRFSVALANYAGTRAGDYGQAEQTVLVNPFARRKTISFADFDWYYGNLPGAGYHYKQLLVDGKVVWESDVIDAGGDTYQQRTVDVTEAVRGKVSATIALRVLDKNGVGDYPLDIGFDDVRGDGLLVLNGGFEGGWGWKISGNNKSILPSIDLYATDRPARIRDAVALTMRGLPYFAPPVPPERQGPGYRTDNFAMFGHGRLSLSAPPKTPIPAGGCASATQVMRVDPSSARYEISFWDYDQYAKTQAIQNYLSKRLLIDGNEVYHHDISDGPEYTWMNGDGGQGPIDISAFVRGKDRVTVSYQLCADRPIPDLAIDVGMDTVTAVGLDVRNPGFESTGDWALTSTNPVLKPAIKIVR</sequence>
<evidence type="ECO:0000256" key="2">
    <source>
        <dbReference type="SAM" id="SignalP"/>
    </source>
</evidence>
<feature type="signal peptide" evidence="2">
    <location>
        <begin position="1"/>
        <end position="30"/>
    </location>
</feature>
<gene>
    <name evidence="3" type="ORF">GCM10009754_64230</name>
</gene>
<evidence type="ECO:0000313" key="4">
    <source>
        <dbReference type="Proteomes" id="UP001501116"/>
    </source>
</evidence>
<dbReference type="SUPFAM" id="SSF51445">
    <property type="entry name" value="(Trans)glycosidases"/>
    <property type="match status" value="1"/>
</dbReference>
<dbReference type="EMBL" id="BAAANN010000031">
    <property type="protein sequence ID" value="GAA1979170.1"/>
    <property type="molecule type" value="Genomic_DNA"/>
</dbReference>
<reference evidence="3 4" key="1">
    <citation type="journal article" date="2019" name="Int. J. Syst. Evol. Microbiol.">
        <title>The Global Catalogue of Microorganisms (GCM) 10K type strain sequencing project: providing services to taxonomists for standard genome sequencing and annotation.</title>
        <authorList>
            <consortium name="The Broad Institute Genomics Platform"/>
            <consortium name="The Broad Institute Genome Sequencing Center for Infectious Disease"/>
            <person name="Wu L."/>
            <person name="Ma J."/>
        </authorList>
    </citation>
    <scope>NUCLEOTIDE SEQUENCE [LARGE SCALE GENOMIC DNA]</scope>
    <source>
        <strain evidence="3 4">JCM 14545</strain>
    </source>
</reference>
<feature type="chain" id="PRO_5047002173" evidence="2">
    <location>
        <begin position="31"/>
        <end position="699"/>
    </location>
</feature>
<keyword evidence="4" id="KW-1185">Reference proteome</keyword>